<feature type="compositionally biased region" description="Polar residues" evidence="11">
    <location>
        <begin position="26"/>
        <end position="38"/>
    </location>
</feature>
<dbReference type="Proteomes" id="UP000654370">
    <property type="component" value="Unassembled WGS sequence"/>
</dbReference>
<dbReference type="OrthoDB" id="9332038at2759"/>
<comment type="similarity">
    <text evidence="1">Belongs to the protein kinase superfamily. CMGC Ser/Thr protein kinase family. MNB/DYRK subfamily.</text>
</comment>
<dbReference type="GO" id="GO:0004674">
    <property type="term" value="F:protein serine/threonine kinase activity"/>
    <property type="evidence" value="ECO:0007669"/>
    <property type="project" value="UniProtKB-KW"/>
</dbReference>
<evidence type="ECO:0000256" key="6">
    <source>
        <dbReference type="ARBA" id="ARBA00022777"/>
    </source>
</evidence>
<dbReference type="Gene3D" id="3.30.10.30">
    <property type="entry name" value="DYRK"/>
    <property type="match status" value="1"/>
</dbReference>
<dbReference type="EMBL" id="JAEPQZ010000005">
    <property type="protein sequence ID" value="KAG2180831.1"/>
    <property type="molecule type" value="Genomic_DNA"/>
</dbReference>
<feature type="compositionally biased region" description="Polar residues" evidence="11">
    <location>
        <begin position="788"/>
        <end position="801"/>
    </location>
</feature>
<name>A0A8H7UCR9_MORIS</name>
<feature type="compositionally biased region" description="Basic and acidic residues" evidence="11">
    <location>
        <begin position="923"/>
        <end position="934"/>
    </location>
</feature>
<comment type="catalytic activity">
    <reaction evidence="10">
        <text>L-tyrosyl-[protein] + ATP = O-phospho-L-tyrosyl-[protein] + ADP + H(+)</text>
        <dbReference type="Rhea" id="RHEA:10596"/>
        <dbReference type="Rhea" id="RHEA-COMP:10136"/>
        <dbReference type="Rhea" id="RHEA-COMP:20101"/>
        <dbReference type="ChEBI" id="CHEBI:15378"/>
        <dbReference type="ChEBI" id="CHEBI:30616"/>
        <dbReference type="ChEBI" id="CHEBI:46858"/>
        <dbReference type="ChEBI" id="CHEBI:61978"/>
        <dbReference type="ChEBI" id="CHEBI:456216"/>
        <dbReference type="EC" id="2.7.12.1"/>
    </reaction>
</comment>
<dbReference type="GO" id="GO:0004712">
    <property type="term" value="F:protein serine/threonine/tyrosine kinase activity"/>
    <property type="evidence" value="ECO:0007669"/>
    <property type="project" value="UniProtKB-EC"/>
</dbReference>
<keyword evidence="6" id="KW-0418">Kinase</keyword>
<dbReference type="InterPro" id="IPR042521">
    <property type="entry name" value="DYRK"/>
</dbReference>
<evidence type="ECO:0000259" key="12">
    <source>
        <dbReference type="PROSITE" id="PS50011"/>
    </source>
</evidence>
<feature type="region of interest" description="Disordered" evidence="11">
    <location>
        <begin position="152"/>
        <end position="194"/>
    </location>
</feature>
<keyword evidence="5" id="KW-0547">Nucleotide-binding</keyword>
<dbReference type="Gene3D" id="1.10.510.10">
    <property type="entry name" value="Transferase(Phosphotransferase) domain 1"/>
    <property type="match status" value="1"/>
</dbReference>
<evidence type="ECO:0000256" key="2">
    <source>
        <dbReference type="ARBA" id="ARBA00013203"/>
    </source>
</evidence>
<feature type="compositionally biased region" description="Polar residues" evidence="11">
    <location>
        <begin position="546"/>
        <end position="571"/>
    </location>
</feature>
<keyword evidence="14" id="KW-1185">Reference proteome</keyword>
<reference evidence="13" key="1">
    <citation type="submission" date="2020-12" db="EMBL/GenBank/DDBJ databases">
        <title>Metabolic potential, ecology and presence of endohyphal bacteria is reflected in genomic diversity of Mucoromycotina.</title>
        <authorList>
            <person name="Muszewska A."/>
            <person name="Okrasinska A."/>
            <person name="Steczkiewicz K."/>
            <person name="Drgas O."/>
            <person name="Orlowska M."/>
            <person name="Perlinska-Lenart U."/>
            <person name="Aleksandrzak-Piekarczyk T."/>
            <person name="Szatraj K."/>
            <person name="Zielenkiewicz U."/>
            <person name="Pilsyk S."/>
            <person name="Malc E."/>
            <person name="Mieczkowski P."/>
            <person name="Kruszewska J.S."/>
            <person name="Biernat P."/>
            <person name="Pawlowska J."/>
        </authorList>
    </citation>
    <scope>NUCLEOTIDE SEQUENCE</scope>
    <source>
        <strain evidence="13">WA0000067209</strain>
    </source>
</reference>
<evidence type="ECO:0000256" key="10">
    <source>
        <dbReference type="ARBA" id="ARBA00051680"/>
    </source>
</evidence>
<evidence type="ECO:0000313" key="14">
    <source>
        <dbReference type="Proteomes" id="UP000654370"/>
    </source>
</evidence>
<evidence type="ECO:0000256" key="9">
    <source>
        <dbReference type="ARBA" id="ARBA00049308"/>
    </source>
</evidence>
<dbReference type="SUPFAM" id="SSF56112">
    <property type="entry name" value="Protein kinase-like (PK-like)"/>
    <property type="match status" value="1"/>
</dbReference>
<feature type="region of interest" description="Disordered" evidence="11">
    <location>
        <begin position="1348"/>
        <end position="1374"/>
    </location>
</feature>
<evidence type="ECO:0000256" key="8">
    <source>
        <dbReference type="ARBA" id="ARBA00049003"/>
    </source>
</evidence>
<keyword evidence="3" id="KW-0723">Serine/threonine-protein kinase</keyword>
<organism evidence="13 14">
    <name type="scientific">Mortierella isabellina</name>
    <name type="common">Filamentous fungus</name>
    <name type="synonym">Umbelopsis isabellina</name>
    <dbReference type="NCBI Taxonomy" id="91625"/>
    <lineage>
        <taxon>Eukaryota</taxon>
        <taxon>Fungi</taxon>
        <taxon>Fungi incertae sedis</taxon>
        <taxon>Mucoromycota</taxon>
        <taxon>Mucoromycotina</taxon>
        <taxon>Umbelopsidomycetes</taxon>
        <taxon>Umbelopsidales</taxon>
        <taxon>Umbelopsidaceae</taxon>
        <taxon>Umbelopsis</taxon>
    </lineage>
</organism>
<protein>
    <recommendedName>
        <fullName evidence="2">dual-specificity kinase</fullName>
        <ecNumber evidence="2">2.7.12.1</ecNumber>
    </recommendedName>
</protein>
<evidence type="ECO:0000256" key="1">
    <source>
        <dbReference type="ARBA" id="ARBA00008867"/>
    </source>
</evidence>
<feature type="region of interest" description="Disordered" evidence="11">
    <location>
        <begin position="395"/>
        <end position="578"/>
    </location>
</feature>
<keyword evidence="4" id="KW-0808">Transferase</keyword>
<dbReference type="Pfam" id="PF00069">
    <property type="entry name" value="Pkinase"/>
    <property type="match status" value="1"/>
</dbReference>
<evidence type="ECO:0000256" key="11">
    <source>
        <dbReference type="SAM" id="MobiDB-lite"/>
    </source>
</evidence>
<comment type="caution">
    <text evidence="13">The sequence shown here is derived from an EMBL/GenBank/DDBJ whole genome shotgun (WGS) entry which is preliminary data.</text>
</comment>
<feature type="compositionally biased region" description="Polar residues" evidence="11">
    <location>
        <begin position="771"/>
        <end position="780"/>
    </location>
</feature>
<feature type="region of interest" description="Disordered" evidence="11">
    <location>
        <begin position="684"/>
        <end position="751"/>
    </location>
</feature>
<proteinExistence type="inferred from homology"/>
<sequence>MYQSDIQSTSVTHIQVPSSSKDEKNVPTSNLDTSSNQTKDAKNDSLERFRQFHQLRRENQTARLRQLQALEDQLTGAATNNQQRQRSLLNTRGDARLRTTSLIHDNRLPKLVLSERSSDDSDIRGPRVNKSHNSWRLSNVEELVEGAQIDGLEKRKTQDKSKRDSQSYLQASMTNQNETPNRTHNIDRIPGDSRKRNTLQDLERLIAESAQRLTESRKSIDELIQSHEIDTTKKFVDGKENASFDHDNIEIHEEEMSSAVPDHEKDVFMRAADQNTDLVQANNSGEIGLRQKQSIGSSSNGSSNLTHIQNRSLIKSKAALSSEDSVLKPSSVATPDMSTEFTSKEEKEKSLLQAPLEPSQNAMSSVSPVQAKLLDIDDNEQLLLSDDMQVTAIKQAGKPQAASPKLHKGDGRSSLRKPRSSKTNSSSSNIKDEMTNAWLSSSHNDVFGSDISDTSGRGATRQFSSYHDDATTISQRSNISRASTTSSSSAWTNSARSITAKKQSSPSRHQRMISLQDFSASEQRKASDSEEEALIRVAKPSRKSKTQQNEAQLSGSPNNPFRQSLKNSPSAEQLVRKKKVSIIQAPTEHSKVMESMHGSLAAKSAPGKSTSSAPGQRKRGKTLPGNLAERPTSETLNLPPMKVEPIDITLPLNSSRKNTVNSNFAKNLMDAPTRIPIAVMKPTIAKSSTSPEKRKLASDLRNKAPAVSSSALTSKTKSANNQSISGPPMSSDSLKTTSIPKTIRGGGQIPVARKHQIQSLVDSDDIQCTTSMSTPKSFSHPQKAAATVGSQSSRTDQQSMKELSKDALKYNTRSKIRTKSNTSNSDSSYVSKSSVSDGSKRLTHNSRRPSLTGTELVQDQMLREKDKATKLKADYVSAQGLITLPEDITTKGLESAASKRTKRRSMQTLSLHERLQNLVTEGKPAEHNQKHDWDTQSTGSSATDDSEIRALGHLSNFSGRARKAGQDRTSQLAKDRPLRLAMGPQAALKLYMSHLSPYEKAEILEFSQIYFVGPQSKKNNGTIEQTACNYGYDDERGDYRVINQDHLAYRYEILEIMGKGSFGQVLKCFDHRTGNILAIKIIRNKKRFHAQALVEVKILEKLMKWDLDDKHNNVRMTHHFYFRNHLCIAFECLSINLYEFIKSNDFKGFSLSLIRRFCIQLLNSLALLYQHKVVHCDLKPEVNVLLKHPAKSYIKVIDFGSSCMENEKVYTYIQSRFYRSPEVILGMTYNTAIDMWSLGCILAELFTGYPLFPGENEQDQLACIMEVQGVPDKYLVDKSTRKKLFFDSYSNPRIVPNSKGKKRRPGSKTLAQALKCTDDLFLDFVSRCLEWDAEKRLNPEQGLAHQWITGGDDKSSVKSSSAQPSLSAKSTLKI</sequence>
<evidence type="ECO:0000256" key="5">
    <source>
        <dbReference type="ARBA" id="ARBA00022741"/>
    </source>
</evidence>
<feature type="compositionally biased region" description="Low complexity" evidence="11">
    <location>
        <begin position="819"/>
        <end position="837"/>
    </location>
</feature>
<dbReference type="PROSITE" id="PS50011">
    <property type="entry name" value="PROTEIN_KINASE_DOM"/>
    <property type="match status" value="1"/>
</dbReference>
<evidence type="ECO:0000256" key="3">
    <source>
        <dbReference type="ARBA" id="ARBA00022527"/>
    </source>
</evidence>
<feature type="compositionally biased region" description="Polar residues" evidence="11">
    <location>
        <begin position="1"/>
        <end position="19"/>
    </location>
</feature>
<dbReference type="CDD" id="cd14210">
    <property type="entry name" value="PKc_DYRK"/>
    <property type="match status" value="1"/>
</dbReference>
<dbReference type="InterPro" id="IPR050494">
    <property type="entry name" value="Ser_Thr_dual-spec_kinase"/>
</dbReference>
<feature type="compositionally biased region" description="Basic and acidic residues" evidence="11">
    <location>
        <begin position="691"/>
        <end position="702"/>
    </location>
</feature>
<dbReference type="InterPro" id="IPR000719">
    <property type="entry name" value="Prot_kinase_dom"/>
</dbReference>
<feature type="compositionally biased region" description="Polar residues" evidence="11">
    <location>
        <begin position="166"/>
        <end position="183"/>
    </location>
</feature>
<evidence type="ECO:0000256" key="4">
    <source>
        <dbReference type="ARBA" id="ARBA00022679"/>
    </source>
</evidence>
<feature type="compositionally biased region" description="Basic and acidic residues" evidence="11">
    <location>
        <begin position="152"/>
        <end position="165"/>
    </location>
</feature>
<dbReference type="GO" id="GO:0005737">
    <property type="term" value="C:cytoplasm"/>
    <property type="evidence" value="ECO:0007669"/>
    <property type="project" value="TreeGrafter"/>
</dbReference>
<dbReference type="GO" id="GO:0005524">
    <property type="term" value="F:ATP binding"/>
    <property type="evidence" value="ECO:0007669"/>
    <property type="project" value="UniProtKB-KW"/>
</dbReference>
<feature type="region of interest" description="Disordered" evidence="11">
    <location>
        <begin position="324"/>
        <end position="364"/>
    </location>
</feature>
<feature type="compositionally biased region" description="Polar residues" evidence="11">
    <location>
        <begin position="720"/>
        <end position="740"/>
    </location>
</feature>
<feature type="compositionally biased region" description="Low complexity" evidence="11">
    <location>
        <begin position="708"/>
        <end position="719"/>
    </location>
</feature>
<dbReference type="PANTHER" id="PTHR24058">
    <property type="entry name" value="DUAL SPECIFICITY PROTEIN KINASE"/>
    <property type="match status" value="1"/>
</dbReference>
<feature type="region of interest" description="Disordered" evidence="11">
    <location>
        <begin position="921"/>
        <end position="974"/>
    </location>
</feature>
<evidence type="ECO:0000256" key="7">
    <source>
        <dbReference type="ARBA" id="ARBA00022840"/>
    </source>
</evidence>
<evidence type="ECO:0000313" key="13">
    <source>
        <dbReference type="EMBL" id="KAG2180831.1"/>
    </source>
</evidence>
<feature type="compositionally biased region" description="Polar residues" evidence="11">
    <location>
        <begin position="451"/>
        <end position="475"/>
    </location>
</feature>
<dbReference type="GO" id="GO:0005856">
    <property type="term" value="C:cytoskeleton"/>
    <property type="evidence" value="ECO:0007669"/>
    <property type="project" value="TreeGrafter"/>
</dbReference>
<feature type="compositionally biased region" description="Low complexity" evidence="11">
    <location>
        <begin position="294"/>
        <end position="304"/>
    </location>
</feature>
<feature type="region of interest" description="Disordered" evidence="11">
    <location>
        <begin position="591"/>
        <end position="639"/>
    </location>
</feature>
<feature type="domain" description="Protein kinase" evidence="12">
    <location>
        <begin position="1051"/>
        <end position="1348"/>
    </location>
</feature>
<gene>
    <name evidence="13" type="ORF">INT43_008410</name>
</gene>
<comment type="catalytic activity">
    <reaction evidence="8">
        <text>L-seryl-[protein] + ATP = O-phospho-L-seryl-[protein] + ADP + H(+)</text>
        <dbReference type="Rhea" id="RHEA:17989"/>
        <dbReference type="Rhea" id="RHEA-COMP:9863"/>
        <dbReference type="Rhea" id="RHEA-COMP:11604"/>
        <dbReference type="ChEBI" id="CHEBI:15378"/>
        <dbReference type="ChEBI" id="CHEBI:29999"/>
        <dbReference type="ChEBI" id="CHEBI:30616"/>
        <dbReference type="ChEBI" id="CHEBI:83421"/>
        <dbReference type="ChEBI" id="CHEBI:456216"/>
        <dbReference type="EC" id="2.7.12.1"/>
    </reaction>
</comment>
<feature type="compositionally biased region" description="Low complexity" evidence="11">
    <location>
        <begin position="476"/>
        <end position="498"/>
    </location>
</feature>
<keyword evidence="7" id="KW-0067">ATP-binding</keyword>
<feature type="region of interest" description="Disordered" evidence="11">
    <location>
        <begin position="771"/>
        <end position="854"/>
    </location>
</feature>
<feature type="region of interest" description="Disordered" evidence="11">
    <location>
        <begin position="1"/>
        <end position="44"/>
    </location>
</feature>
<dbReference type="Gene3D" id="3.30.200.20">
    <property type="entry name" value="Phosphorylase Kinase, domain 1"/>
    <property type="match status" value="1"/>
</dbReference>
<feature type="compositionally biased region" description="Basic and acidic residues" evidence="11">
    <location>
        <begin position="184"/>
        <end position="194"/>
    </location>
</feature>
<dbReference type="InterPro" id="IPR011009">
    <property type="entry name" value="Kinase-like_dom_sf"/>
</dbReference>
<feature type="compositionally biased region" description="Low complexity" evidence="11">
    <location>
        <begin position="1357"/>
        <end position="1374"/>
    </location>
</feature>
<feature type="region of interest" description="Disordered" evidence="11">
    <location>
        <begin position="281"/>
        <end position="304"/>
    </location>
</feature>
<accession>A0A8H7UCR9</accession>
<comment type="catalytic activity">
    <reaction evidence="9">
        <text>L-threonyl-[protein] + ATP = O-phospho-L-threonyl-[protein] + ADP + H(+)</text>
        <dbReference type="Rhea" id="RHEA:46608"/>
        <dbReference type="Rhea" id="RHEA-COMP:11060"/>
        <dbReference type="Rhea" id="RHEA-COMP:11605"/>
        <dbReference type="ChEBI" id="CHEBI:15378"/>
        <dbReference type="ChEBI" id="CHEBI:30013"/>
        <dbReference type="ChEBI" id="CHEBI:30616"/>
        <dbReference type="ChEBI" id="CHEBI:61977"/>
        <dbReference type="ChEBI" id="CHEBI:456216"/>
        <dbReference type="EC" id="2.7.12.1"/>
    </reaction>
</comment>
<dbReference type="EC" id="2.7.12.1" evidence="2"/>
<dbReference type="PANTHER" id="PTHR24058:SF22">
    <property type="entry name" value="DUAL SPECIFICITY TYROSINE-PHOSPHORYLATION-REGULATED KINASE 4"/>
    <property type="match status" value="1"/>
</dbReference>